<dbReference type="EMBL" id="JAVDWN010000010">
    <property type="protein sequence ID" value="MDR7164840.1"/>
    <property type="molecule type" value="Genomic_DNA"/>
</dbReference>
<dbReference type="RefSeq" id="WP_310114112.1">
    <property type="nucleotide sequence ID" value="NZ_JAVDTN010000017.1"/>
</dbReference>
<comment type="caution">
    <text evidence="1">The sequence shown here is derived from an EMBL/GenBank/DDBJ whole genome shotgun (WGS) entry which is preliminary data.</text>
</comment>
<reference evidence="1" key="1">
    <citation type="submission" date="2023-07" db="EMBL/GenBank/DDBJ databases">
        <title>Sorghum-associated microbial communities from plants grown in Nebraska, USA.</title>
        <authorList>
            <person name="Schachtman D."/>
        </authorList>
    </citation>
    <scope>NUCLEOTIDE SEQUENCE</scope>
    <source>
        <strain evidence="1">BE261</strain>
    </source>
</reference>
<evidence type="ECO:0008006" key="3">
    <source>
        <dbReference type="Google" id="ProtNLM"/>
    </source>
</evidence>
<gene>
    <name evidence="1" type="ORF">J2X12_002878</name>
</gene>
<dbReference type="AlphaFoldDB" id="A0AAW8NDQ5"/>
<sequence>MAEQFCNDLASMSDESAVTRMATRAAAANLSSSDQDAIVDWAGTVVCPKQF</sequence>
<organism evidence="1 2">
    <name type="scientific">Pseudarthrobacter oxydans</name>
    <name type="common">Arthrobacter oxydans</name>
    <dbReference type="NCBI Taxonomy" id="1671"/>
    <lineage>
        <taxon>Bacteria</taxon>
        <taxon>Bacillati</taxon>
        <taxon>Actinomycetota</taxon>
        <taxon>Actinomycetes</taxon>
        <taxon>Micrococcales</taxon>
        <taxon>Micrococcaceae</taxon>
        <taxon>Pseudarthrobacter</taxon>
    </lineage>
</organism>
<dbReference type="GeneID" id="97424209"/>
<dbReference type="Proteomes" id="UP001262032">
    <property type="component" value="Unassembled WGS sequence"/>
</dbReference>
<evidence type="ECO:0000313" key="2">
    <source>
        <dbReference type="Proteomes" id="UP001262032"/>
    </source>
</evidence>
<proteinExistence type="predicted"/>
<accession>A0AAW8NDQ5</accession>
<evidence type="ECO:0000313" key="1">
    <source>
        <dbReference type="EMBL" id="MDR7164840.1"/>
    </source>
</evidence>
<name>A0AAW8NDQ5_PSEOX</name>
<protein>
    <recommendedName>
        <fullName evidence="3">DUF732 domain-containing protein</fullName>
    </recommendedName>
</protein>